<dbReference type="EMBL" id="JAAEDM010000017">
    <property type="protein sequence ID" value="MBR0671310.1"/>
    <property type="molecule type" value="Genomic_DNA"/>
</dbReference>
<comment type="caution">
    <text evidence="1">The sequence shown here is derived from an EMBL/GenBank/DDBJ whole genome shotgun (WGS) entry which is preliminary data.</text>
</comment>
<gene>
    <name evidence="1" type="ORF">GXW76_09015</name>
</gene>
<dbReference type="RefSeq" id="WP_211861687.1">
    <property type="nucleotide sequence ID" value="NZ_JAAEDM010000017.1"/>
</dbReference>
<evidence type="ECO:0000313" key="1">
    <source>
        <dbReference type="EMBL" id="MBR0671310.1"/>
    </source>
</evidence>
<evidence type="ECO:0000313" key="2">
    <source>
        <dbReference type="Proteomes" id="UP001138751"/>
    </source>
</evidence>
<protein>
    <submittedName>
        <fullName evidence="1">Uncharacterized protein</fullName>
    </submittedName>
</protein>
<keyword evidence="2" id="KW-1185">Reference proteome</keyword>
<dbReference type="Proteomes" id="UP001138751">
    <property type="component" value="Unassembled WGS sequence"/>
</dbReference>
<organism evidence="1 2">
    <name type="scientific">Neoroseomonas soli</name>
    <dbReference type="NCBI Taxonomy" id="1081025"/>
    <lineage>
        <taxon>Bacteria</taxon>
        <taxon>Pseudomonadati</taxon>
        <taxon>Pseudomonadota</taxon>
        <taxon>Alphaproteobacteria</taxon>
        <taxon>Acetobacterales</taxon>
        <taxon>Acetobacteraceae</taxon>
        <taxon>Neoroseomonas</taxon>
    </lineage>
</organism>
<accession>A0A9X9WVY1</accession>
<name>A0A9X9WVY1_9PROT</name>
<reference evidence="1" key="2">
    <citation type="journal article" date="2021" name="Syst. Appl. Microbiol.">
        <title>Roseomonas hellenica sp. nov., isolated from roots of wild-growing Alkanna tinctoria.</title>
        <authorList>
            <person name="Rat A."/>
            <person name="Naranjo H.D."/>
            <person name="Lebbe L."/>
            <person name="Cnockaert M."/>
            <person name="Krigas N."/>
            <person name="Grigoriadou K."/>
            <person name="Maloupa E."/>
            <person name="Willems A."/>
        </authorList>
    </citation>
    <scope>NUCLEOTIDE SEQUENCE</scope>
    <source>
        <strain evidence="1">LMG 31231</strain>
    </source>
</reference>
<dbReference type="AlphaFoldDB" id="A0A9X9WVY1"/>
<sequence length="75" mass="7767">MTVALLGALVSHGAPGNPAGGGAQPASLRYVQDGCRMLGPFASMRRANEVASEARGYGYSVTAYHNGDGYYVRAC</sequence>
<proteinExistence type="predicted"/>
<reference evidence="1" key="1">
    <citation type="submission" date="2020-01" db="EMBL/GenBank/DDBJ databases">
        <authorList>
            <person name="Rat A."/>
        </authorList>
    </citation>
    <scope>NUCLEOTIDE SEQUENCE</scope>
    <source>
        <strain evidence="1">LMG 31231</strain>
    </source>
</reference>